<dbReference type="OMA" id="CEREYSE"/>
<dbReference type="EMBL" id="CAJNNW010020953">
    <property type="protein sequence ID" value="CAE8667246.1"/>
    <property type="molecule type" value="Genomic_DNA"/>
</dbReference>
<evidence type="ECO:0000313" key="3">
    <source>
        <dbReference type="EMBL" id="CAE8667246.1"/>
    </source>
</evidence>
<keyword evidence="5" id="KW-1185">Reference proteome</keyword>
<evidence type="ECO:0000313" key="4">
    <source>
        <dbReference type="Proteomes" id="UP000626109"/>
    </source>
</evidence>
<dbReference type="Proteomes" id="UP000626109">
    <property type="component" value="Unassembled WGS sequence"/>
</dbReference>
<gene>
    <name evidence="2" type="ORF">PGLA1383_LOCUS40688</name>
    <name evidence="3" type="ORF">PGLA2088_LOCUS16508</name>
</gene>
<dbReference type="Proteomes" id="UP000654075">
    <property type="component" value="Unassembled WGS sequence"/>
</dbReference>
<dbReference type="InterPro" id="IPR041667">
    <property type="entry name" value="Cupin_8"/>
</dbReference>
<protein>
    <recommendedName>
        <fullName evidence="1">JmjC domain-containing protein</fullName>
    </recommendedName>
</protein>
<comment type="caution">
    <text evidence="3">The sequence shown here is derived from an EMBL/GenBank/DDBJ whole genome shotgun (WGS) entry which is preliminary data.</text>
</comment>
<dbReference type="Gene3D" id="2.60.120.650">
    <property type="entry name" value="Cupin"/>
    <property type="match status" value="1"/>
</dbReference>
<dbReference type="PANTHER" id="PTHR12480">
    <property type="entry name" value="ARGININE DEMETHYLASE AND LYSYL-HYDROXYLASE JMJD"/>
    <property type="match status" value="1"/>
</dbReference>
<dbReference type="OrthoDB" id="424465at2759"/>
<dbReference type="AlphaFoldDB" id="A0A813J9B4"/>
<evidence type="ECO:0000313" key="2">
    <source>
        <dbReference type="EMBL" id="CAE8623421.1"/>
    </source>
</evidence>
<dbReference type="InterPro" id="IPR050910">
    <property type="entry name" value="JMJD6_ArgDemeth/LysHydrox"/>
</dbReference>
<reference evidence="3" key="1">
    <citation type="submission" date="2021-02" db="EMBL/GenBank/DDBJ databases">
        <authorList>
            <person name="Dougan E. K."/>
            <person name="Rhodes N."/>
            <person name="Thang M."/>
            <person name="Chan C."/>
        </authorList>
    </citation>
    <scope>NUCLEOTIDE SEQUENCE</scope>
</reference>
<accession>A0A813J9B4</accession>
<evidence type="ECO:0000313" key="5">
    <source>
        <dbReference type="Proteomes" id="UP000654075"/>
    </source>
</evidence>
<feature type="domain" description="JmjC" evidence="1">
    <location>
        <begin position="169"/>
        <end position="342"/>
    </location>
</feature>
<evidence type="ECO:0000259" key="1">
    <source>
        <dbReference type="PROSITE" id="PS51184"/>
    </source>
</evidence>
<organism evidence="3 4">
    <name type="scientific">Polarella glacialis</name>
    <name type="common">Dinoflagellate</name>
    <dbReference type="NCBI Taxonomy" id="89957"/>
    <lineage>
        <taxon>Eukaryota</taxon>
        <taxon>Sar</taxon>
        <taxon>Alveolata</taxon>
        <taxon>Dinophyceae</taxon>
        <taxon>Suessiales</taxon>
        <taxon>Suessiaceae</taxon>
        <taxon>Polarella</taxon>
    </lineage>
</organism>
<dbReference type="Pfam" id="PF13621">
    <property type="entry name" value="Cupin_8"/>
    <property type="match status" value="1"/>
</dbReference>
<dbReference type="EMBL" id="CAJNNV010028166">
    <property type="protein sequence ID" value="CAE8623421.1"/>
    <property type="molecule type" value="Genomic_DNA"/>
</dbReference>
<name>A0A813J9B4_POLGL</name>
<sequence length="364" mass="40349">MFAAAAANGVANAKRRLVGDADDNVWHATGIARSFLAEEAEDGRSVTLRSSSRGTACFRDNTERVPFVHGETFDVSGDDLPDKPCVLQGCCDSWHAMADGRHWSVESLAERCTEGDVFSLDGGPGLARNSMSEASVSMLEYLRYCSEDGESDDAPLYIFDPCILTRAFREGTMLSSEYTVPHCFSQDKMGAITGSQYRPLPPAWLLVGAARSGTPIHDHPLNAAWNSLLDGCKLWVIFPPDVDEGFLLLDEGEDYDLSAVEWFLWWAGGLASADDCSTEDSLAKRLLPSQTKIIVQHPGETVFLPPGWWHVVLNIRTSTAISYSLALRRDYERHWLALFEEDEAFAVFWRDALEREKAEASRAK</sequence>
<dbReference type="InterPro" id="IPR003347">
    <property type="entry name" value="JmjC_dom"/>
</dbReference>
<dbReference type="SUPFAM" id="SSF51197">
    <property type="entry name" value="Clavaminate synthase-like"/>
    <property type="match status" value="1"/>
</dbReference>
<dbReference type="PROSITE" id="PS51184">
    <property type="entry name" value="JMJC"/>
    <property type="match status" value="1"/>
</dbReference>
<proteinExistence type="predicted"/>